<name>A0A2I1C4M8_ASPN1</name>
<keyword evidence="2" id="KW-0472">Membrane</keyword>
<dbReference type="RefSeq" id="XP_024681136.1">
    <property type="nucleotide sequence ID" value="XM_024821323.1"/>
</dbReference>
<protein>
    <submittedName>
        <fullName evidence="3">Uncharacterized protein</fullName>
    </submittedName>
</protein>
<organism evidence="3 4">
    <name type="scientific">Aspergillus novofumigatus (strain IBT 16806)</name>
    <dbReference type="NCBI Taxonomy" id="1392255"/>
    <lineage>
        <taxon>Eukaryota</taxon>
        <taxon>Fungi</taxon>
        <taxon>Dikarya</taxon>
        <taxon>Ascomycota</taxon>
        <taxon>Pezizomycotina</taxon>
        <taxon>Eurotiomycetes</taxon>
        <taxon>Eurotiomycetidae</taxon>
        <taxon>Eurotiales</taxon>
        <taxon>Aspergillaceae</taxon>
        <taxon>Aspergillus</taxon>
        <taxon>Aspergillus subgen. Fumigati</taxon>
    </lineage>
</organism>
<dbReference type="Proteomes" id="UP000234474">
    <property type="component" value="Unassembled WGS sequence"/>
</dbReference>
<keyword evidence="4" id="KW-1185">Reference proteome</keyword>
<dbReference type="AlphaFoldDB" id="A0A2I1C4M8"/>
<sequence length="231" mass="24034">MFFGNVFFSWFFSQHFFVFRHGNDSTACRGVGRRRKLIPPFLKLDGTPLRMSTSCRSLDRSRGRSDSRRLGLLGGGSLSGLAGFLGGSSLSGSLLSGGLSLVLLLGRGFLVVELHGLAGLAEKTAELVALGLGLAVGALIVRVTLLLAEVTEERGATLVLAGRSLGSGGLSGSLLGASASVAAAAVVTVSGSMGFTAASSTGFSSWGQCWRQRRSQQEPQPPSRTSRGKGW</sequence>
<evidence type="ECO:0000256" key="2">
    <source>
        <dbReference type="SAM" id="Phobius"/>
    </source>
</evidence>
<feature type="transmembrane region" description="Helical" evidence="2">
    <location>
        <begin position="127"/>
        <end position="148"/>
    </location>
</feature>
<feature type="transmembrane region" description="Helical" evidence="2">
    <location>
        <begin position="168"/>
        <end position="189"/>
    </location>
</feature>
<evidence type="ECO:0000256" key="1">
    <source>
        <dbReference type="SAM" id="MobiDB-lite"/>
    </source>
</evidence>
<proteinExistence type="predicted"/>
<dbReference type="EMBL" id="MSZS01000005">
    <property type="protein sequence ID" value="PKX92541.1"/>
    <property type="molecule type" value="Genomic_DNA"/>
</dbReference>
<keyword evidence="2" id="KW-0812">Transmembrane</keyword>
<gene>
    <name evidence="3" type="ORF">P174DRAFT_203015</name>
</gene>
<evidence type="ECO:0000313" key="3">
    <source>
        <dbReference type="EMBL" id="PKX92541.1"/>
    </source>
</evidence>
<reference evidence="4" key="1">
    <citation type="journal article" date="2018" name="Proc. Natl. Acad. Sci. U.S.A.">
        <title>Linking secondary metabolites to gene clusters through genome sequencing of six diverse Aspergillus species.</title>
        <authorList>
            <person name="Kaerboelling I."/>
            <person name="Vesth T.C."/>
            <person name="Frisvad J.C."/>
            <person name="Nybo J.L."/>
            <person name="Theobald S."/>
            <person name="Kuo A."/>
            <person name="Bowyer P."/>
            <person name="Matsuda Y."/>
            <person name="Mondo S."/>
            <person name="Lyhne E.K."/>
            <person name="Kogle M.E."/>
            <person name="Clum A."/>
            <person name="Lipzen A."/>
            <person name="Salamov A."/>
            <person name="Ngan C.Y."/>
            <person name="Daum C."/>
            <person name="Chiniquy J."/>
            <person name="Barry K."/>
            <person name="LaButti K."/>
            <person name="Haridas S."/>
            <person name="Simmons B.A."/>
            <person name="Magnuson J.K."/>
            <person name="Mortensen U.H."/>
            <person name="Larsen T.O."/>
            <person name="Grigoriev I.V."/>
            <person name="Baker S.E."/>
            <person name="Andersen M.R."/>
        </authorList>
    </citation>
    <scope>NUCLEOTIDE SEQUENCE [LARGE SCALE GENOMIC DNA]</scope>
    <source>
        <strain evidence="4">IBT 16806</strain>
    </source>
</reference>
<dbReference type="GeneID" id="36528649"/>
<feature type="transmembrane region" description="Helical" evidence="2">
    <location>
        <begin position="70"/>
        <end position="88"/>
    </location>
</feature>
<evidence type="ECO:0000313" key="4">
    <source>
        <dbReference type="Proteomes" id="UP000234474"/>
    </source>
</evidence>
<feature type="transmembrane region" description="Helical" evidence="2">
    <location>
        <begin position="94"/>
        <end position="115"/>
    </location>
</feature>
<accession>A0A2I1C4M8</accession>
<comment type="caution">
    <text evidence="3">The sequence shown here is derived from an EMBL/GenBank/DDBJ whole genome shotgun (WGS) entry which is preliminary data.</text>
</comment>
<keyword evidence="2" id="KW-1133">Transmembrane helix</keyword>
<dbReference type="VEuPathDB" id="FungiDB:P174DRAFT_203015"/>
<feature type="region of interest" description="Disordered" evidence="1">
    <location>
        <begin position="210"/>
        <end position="231"/>
    </location>
</feature>